<feature type="domain" description="FecR protein" evidence="1">
    <location>
        <begin position="115"/>
        <end position="206"/>
    </location>
</feature>
<dbReference type="PANTHER" id="PTHR30273:SF2">
    <property type="entry name" value="PROTEIN FECR"/>
    <property type="match status" value="1"/>
</dbReference>
<evidence type="ECO:0000313" key="3">
    <source>
        <dbReference type="EMBL" id="SFJ86076.1"/>
    </source>
</evidence>
<gene>
    <name evidence="3" type="ORF">SAMN04488079_10294</name>
</gene>
<dbReference type="PIRSF" id="PIRSF018266">
    <property type="entry name" value="FecR"/>
    <property type="match status" value="1"/>
</dbReference>
<organism evidence="3 4">
    <name type="scientific">Methylophaga sulfidovorans</name>
    <dbReference type="NCBI Taxonomy" id="45496"/>
    <lineage>
        <taxon>Bacteria</taxon>
        <taxon>Pseudomonadati</taxon>
        <taxon>Pseudomonadota</taxon>
        <taxon>Gammaproteobacteria</taxon>
        <taxon>Thiotrichales</taxon>
        <taxon>Piscirickettsiaceae</taxon>
        <taxon>Methylophaga</taxon>
    </lineage>
</organism>
<dbReference type="InterPro" id="IPR032623">
    <property type="entry name" value="FecR_N"/>
</dbReference>
<name>A0A1I3UVH3_9GAMM</name>
<sequence>MSEAIQIEQKIALEAIEWYLSLSERDDDHVLRQQWQKWLEADARHQLAWSRIEQVNNELSSLSSPLTRAVTHQSFDKAAKSRRHFLQSLAGIAIVSGGSWALLKNDALLSPLMADYHTGTAETRQVTLADGTHVYMNANTAFSVQYSEQQRYLTLLAGDVVITTGKDSRPFLLHTPWADLQPLGTRFYVRQRDNAALVAVYEGAVNVLIQNKISPLLIKAGHQVSFTDDPLGSIMPARDEALAWQQHILVADNLPLADVLTELENYHHGWLRCDPSIADRRVSGTYPLNKIDQVLKALAATLQLELVYRTRYWITLKPQQTS</sequence>
<dbReference type="PANTHER" id="PTHR30273">
    <property type="entry name" value="PERIPLASMIC SIGNAL SENSOR AND SIGMA FACTOR ACTIVATOR FECR-RELATED"/>
    <property type="match status" value="1"/>
</dbReference>
<dbReference type="RefSeq" id="WP_091711486.1">
    <property type="nucleotide sequence ID" value="NZ_FOSH01000002.1"/>
</dbReference>
<dbReference type="Pfam" id="PF16220">
    <property type="entry name" value="DUF4880"/>
    <property type="match status" value="1"/>
</dbReference>
<feature type="domain" description="FecR N-terminal" evidence="2">
    <location>
        <begin position="14"/>
        <end position="55"/>
    </location>
</feature>
<evidence type="ECO:0000259" key="1">
    <source>
        <dbReference type="Pfam" id="PF04773"/>
    </source>
</evidence>
<protein>
    <submittedName>
        <fullName evidence="3">FecR family protein</fullName>
    </submittedName>
</protein>
<reference evidence="4" key="1">
    <citation type="submission" date="2016-10" db="EMBL/GenBank/DDBJ databases">
        <authorList>
            <person name="Varghese N."/>
            <person name="Submissions S."/>
        </authorList>
    </citation>
    <scope>NUCLEOTIDE SEQUENCE [LARGE SCALE GENOMIC DNA]</scope>
    <source>
        <strain evidence="4">DSM 11578</strain>
    </source>
</reference>
<dbReference type="GO" id="GO:0016989">
    <property type="term" value="F:sigma factor antagonist activity"/>
    <property type="evidence" value="ECO:0007669"/>
    <property type="project" value="TreeGrafter"/>
</dbReference>
<dbReference type="Gene3D" id="2.60.120.1440">
    <property type="match status" value="1"/>
</dbReference>
<dbReference type="STRING" id="45496.SAMN04488079_10294"/>
<dbReference type="Proteomes" id="UP000198924">
    <property type="component" value="Unassembled WGS sequence"/>
</dbReference>
<evidence type="ECO:0000259" key="2">
    <source>
        <dbReference type="Pfam" id="PF16220"/>
    </source>
</evidence>
<dbReference type="EMBL" id="FOSH01000002">
    <property type="protein sequence ID" value="SFJ86076.1"/>
    <property type="molecule type" value="Genomic_DNA"/>
</dbReference>
<dbReference type="InterPro" id="IPR006860">
    <property type="entry name" value="FecR"/>
</dbReference>
<accession>A0A1I3UVH3</accession>
<dbReference type="Pfam" id="PF04773">
    <property type="entry name" value="FecR"/>
    <property type="match status" value="1"/>
</dbReference>
<dbReference type="AlphaFoldDB" id="A0A1I3UVH3"/>
<keyword evidence="4" id="KW-1185">Reference proteome</keyword>
<dbReference type="Gene3D" id="3.55.50.30">
    <property type="match status" value="1"/>
</dbReference>
<proteinExistence type="predicted"/>
<dbReference type="InterPro" id="IPR012373">
    <property type="entry name" value="Ferrdict_sens_TM"/>
</dbReference>
<dbReference type="OrthoDB" id="1099576at2"/>
<evidence type="ECO:0000313" key="4">
    <source>
        <dbReference type="Proteomes" id="UP000198924"/>
    </source>
</evidence>